<feature type="compositionally biased region" description="Basic and acidic residues" evidence="5">
    <location>
        <begin position="421"/>
        <end position="437"/>
    </location>
</feature>
<feature type="region of interest" description="Disordered" evidence="5">
    <location>
        <begin position="743"/>
        <end position="833"/>
    </location>
</feature>
<feature type="compositionally biased region" description="Low complexity" evidence="5">
    <location>
        <begin position="1731"/>
        <end position="1745"/>
    </location>
</feature>
<feature type="compositionally biased region" description="Basic and acidic residues" evidence="5">
    <location>
        <begin position="1182"/>
        <end position="1194"/>
    </location>
</feature>
<feature type="compositionally biased region" description="Polar residues" evidence="5">
    <location>
        <begin position="31"/>
        <end position="65"/>
    </location>
</feature>
<evidence type="ECO:0000259" key="6">
    <source>
        <dbReference type="PROSITE" id="PS51746"/>
    </source>
</evidence>
<feature type="compositionally biased region" description="Low complexity" evidence="5">
    <location>
        <begin position="9"/>
        <end position="24"/>
    </location>
</feature>
<feature type="region of interest" description="Disordered" evidence="5">
    <location>
        <begin position="1661"/>
        <end position="1708"/>
    </location>
</feature>
<feature type="compositionally biased region" description="Basic residues" evidence="5">
    <location>
        <begin position="785"/>
        <end position="795"/>
    </location>
</feature>
<feature type="compositionally biased region" description="Polar residues" evidence="5">
    <location>
        <begin position="818"/>
        <end position="829"/>
    </location>
</feature>
<evidence type="ECO:0000256" key="2">
    <source>
        <dbReference type="ARBA" id="ARBA00022801"/>
    </source>
</evidence>
<reference evidence="7 8" key="1">
    <citation type="submission" date="2021-02" db="EMBL/GenBank/DDBJ databases">
        <title>Porcisia hertigi Genome sequencing and assembly.</title>
        <authorList>
            <person name="Almutairi H."/>
            <person name="Gatherer D."/>
        </authorList>
    </citation>
    <scope>NUCLEOTIDE SEQUENCE [LARGE SCALE GENOMIC DNA]</scope>
    <source>
        <strain evidence="7 8">C119</strain>
    </source>
</reference>
<sequence>MSFNTKVKSPVSADTSATSSPSAVEAHQHGSEFTSLPTLRTDATPSGATLSPVRNTSSTSQSDASPQRKEKKLVSFKDRQRQGTSAHAGAGCESGGKNSLARTSETSTASPPSPSTLSLAPSREPPHQHSTFRRTTEAASSSSSTGCVFTAVEPPSRDGRSGVSRAPNPMQMRIAGQGRISTTTAVRRDLKAPTSLALQACSSSCCSPTNRQASPPHAHSANLESSPLSQSPRDASPVGTTRIAAVASAPKLRLKSSSDCCTSANSSFGAMATQMSGSDTKAQRLVLRAPTIIGGVITPPTQFSSPASPEDFPALLSVSSLSTSSPKMSFKDRQRAAAASRTPLIATGTAVSGGLPPSATARSSAPWATPLQSTAHSPAAGSAEMTPFLPGAPVVQHHGPSSGFLSFSTSPLLPARAPAAEADHTARTPGNQDDKTNTEGTGESSMTRTPLQLPLAEHAAIRNPKPVSPLQTSVPPWASSPKRCANLAHPQATAPRPHFRFFAQRLQAQEEESESRGVMEKKLAAQTPELHNRVCGAATVYVDPVDANEGNKNRTNEADSPLACTQNETHLPFYNPDIGTSPIEFTMAIPSQRQTAMCSGAASRESAISVVETCAQHSDTALAEGQRSSQTTQSAITSNPETILGSLTCSHDPARFCTGTHTESLEAAASAAAAAASTESRIQSRRGSAELSHMASTSGPRRLSSEFEQQHYKCEASGIANSKAGVRDQFARTHSKIVGRWKHNHQPQASQHGSWTPRELASTSSTLGPAASTKGLPSFNDAHQRHTVRSRRGQRSKMLAPDGALITTPRSSHVDGPESSSLPKSSFPKTHQRSRTVDNFALMASASGSCGSATLGSFTQAPGSTSSRSRLMSQPTLSPELPPHALRRVMTASQSSLVGSADMRCSREGVPISLCQVPPTAHLVTEKSAIPPEMLLAKKMMDTGGVQASPFLSPLPAVHPRTSSHISSLSKAPFAMAAVLVPHTQSADDLFSTTPTIHTDTPMGFGSVDEAHTCSTLRQLSVTHTSAYPSTGGGIAPITAPTDEAEDSDGDYMLRTVNSHLSTDNVLNTTTAELRKLRRRSTYSSLHYGTMTGFHHRRNKQPLGSQSDLRHVRRHSRSGVWRRQQHTKANNGNAEVSMVLFSETNGSGEDGALSRADKEYTDDDDETMLVQKGSDEDFASDEADRTRERGDKHGGRFPNRSGERGAAATAGVAAEDDDGRENAHRRTVGLWTSVEHVFLPRYELVPEKASTVPLTVPASPKSNRNPSISAVSSDMDAKQRQHSPLGNTLDKKERVTPSLTPHSDPQPAHPAPATDSTSTSQRPSLVLLGAPSSSFVMPTPLSAPRSQSMYIGGNVSGLQPSGLVVLPDANCSGDARGTPSLSCSQIRRTSPQASSAKPLEPEDYTFGTVASVYNLDPAEEETLQEGSCDAKVAARLVFDVANGVMLMDPEDEVSRYERQGSISVDDQGSPLSGPPEQKEESLTRNSQDASDDEDNGGACHCDAAFIAKDFKGPDCSRYDARDLYDHCSRCQRRPAAFLCLHCLEAVCPSHVRQHHLRNSSECTLFLNLLDIMNSFDRIFWCEKCHLFTWKYTDVYDALVDQIASTHGTYLKQPARDIHCVGYEVRLKDATLPAAVRRAAGSVVGAESLPFSQSTHAFSPVTIPNHATSASGPATAATAASETPPEAPRNLQLGPSMSSLPNGRSESTRKVDAGLLSCTPGSPFGGSALMRALPTSATSPSPSQLPVHSPMQQFLSRDLLELSVGNAVTVGEPVTKLSALGASVQGWRATQEDAEAVFLVDIPALSEEVVNRKELQAVVAAATKKPVETLDSTSATLHDPLPKAHGCCELKSSHSDKPLILNTTPRTRDLKAHKHSLMSANGAGAAAATEAAKRDELEVTPRETMPMAVFCMFDGHGGDAVAKLAARHFEAHLRHAIKETRPDDVRARALLFFLEAETDSAVAARATAPWPPLSLASVQPGDGTLSCTDQTTAVLTTSAYPAAARVSSPSGSPDVFSGRVSHAHCLTPLHKPCSAENLFAPDNHSPAQPSEPFGHRTSLLPDAVDVGPSLADELRNAPSTGSLSLVVPVTAESLRLHVAGGAHGLEGASVKDTLPDTEDASVFSRGKNRHSPNTRADYSGNANSLPGNSNFLKQFRKTGATLDTWDAVEEDLQDPISASASVISPLIGMHIPSSIVAAENLRRESGSNFNTNLASGSTAACVSPAAVVSIPEMEMLRQYFASIMEDALISLDDYLRSTPEGVRGDYDKVGCTACVVGITANFVLCANIGDSGAAFYTKDRIKEISVKHRVSDEAEQARIRAAGYAINNNRIEGMSAVPRALGDFDFKQCGGVGPHKQAVSAVPDVTIMPVPNDTDRWGIVLGCDGVWDTATLHQVHVALTNTVNDLTVSGSAMDAVIRGADLYERHLRGTGTDGEITLLSLPSRSPPRPGCALHSSGAAGNSRRTSSPTHRENLVLKTGTNRSISAHDDEDEYDAVPRLPQVDPILLTAAAGVFAQCVAPEDNDEGIGLDNCSLIIIERRNVQE</sequence>
<feature type="compositionally biased region" description="Polar residues" evidence="5">
    <location>
        <begin position="2457"/>
        <end position="2467"/>
    </location>
</feature>
<feature type="region of interest" description="Disordered" evidence="5">
    <location>
        <begin position="2105"/>
        <end position="2142"/>
    </location>
</feature>
<feature type="region of interest" description="Disordered" evidence="5">
    <location>
        <begin position="462"/>
        <end position="483"/>
    </location>
</feature>
<feature type="region of interest" description="Disordered" evidence="5">
    <location>
        <begin position="1094"/>
        <end position="1222"/>
    </location>
</feature>
<dbReference type="OrthoDB" id="265504at2759"/>
<feature type="region of interest" description="Disordered" evidence="5">
    <location>
        <begin position="418"/>
        <end position="449"/>
    </location>
</feature>
<feature type="region of interest" description="Disordered" evidence="5">
    <location>
        <begin position="1726"/>
        <end position="1747"/>
    </location>
</feature>
<comment type="caution">
    <text evidence="7">The sequence shown here is derived from an EMBL/GenBank/DDBJ whole genome shotgun (WGS) entry which is preliminary data.</text>
</comment>
<feature type="compositionally biased region" description="Low complexity" evidence="5">
    <location>
        <begin position="103"/>
        <end position="122"/>
    </location>
</feature>
<dbReference type="PROSITE" id="PS51746">
    <property type="entry name" value="PPM_2"/>
    <property type="match status" value="1"/>
</dbReference>
<keyword evidence="8" id="KW-1185">Reference proteome</keyword>
<dbReference type="EMBL" id="JAFJZO010000031">
    <property type="protein sequence ID" value="KAG5497594.1"/>
    <property type="molecule type" value="Genomic_DNA"/>
</dbReference>
<feature type="region of interest" description="Disordered" evidence="5">
    <location>
        <begin position="1375"/>
        <end position="1400"/>
    </location>
</feature>
<dbReference type="PANTHER" id="PTHR13832:SF863">
    <property type="entry name" value="PPM-TYPE PHOSPHATASE DOMAIN-CONTAINING PROTEIN"/>
    <property type="match status" value="1"/>
</dbReference>
<evidence type="ECO:0000256" key="3">
    <source>
        <dbReference type="ARBA" id="ARBA00022912"/>
    </source>
</evidence>
<evidence type="ECO:0000256" key="5">
    <source>
        <dbReference type="SAM" id="MobiDB-lite"/>
    </source>
</evidence>
<dbReference type="KEGG" id="phet:94289933"/>
<accession>A0A836HR92</accession>
<dbReference type="GO" id="GO:0004722">
    <property type="term" value="F:protein serine/threonine phosphatase activity"/>
    <property type="evidence" value="ECO:0007669"/>
    <property type="project" value="InterPro"/>
</dbReference>
<feature type="region of interest" description="Disordered" evidence="5">
    <location>
        <begin position="2039"/>
        <end position="2060"/>
    </location>
</feature>
<dbReference type="GeneID" id="94289933"/>
<dbReference type="PROSITE" id="PS01032">
    <property type="entry name" value="PPM_1"/>
    <property type="match status" value="1"/>
</dbReference>
<keyword evidence="3 4" id="KW-0904">Protein phosphatase</keyword>
<dbReference type="SMART" id="SM00332">
    <property type="entry name" value="PP2Cc"/>
    <property type="match status" value="1"/>
</dbReference>
<proteinExistence type="inferred from homology"/>
<dbReference type="SUPFAM" id="SSF81606">
    <property type="entry name" value="PP2C-like"/>
    <property type="match status" value="2"/>
</dbReference>
<evidence type="ECO:0000256" key="4">
    <source>
        <dbReference type="RuleBase" id="RU003465"/>
    </source>
</evidence>
<organism evidence="7 8">
    <name type="scientific">Porcisia hertigi</name>
    <dbReference type="NCBI Taxonomy" id="2761500"/>
    <lineage>
        <taxon>Eukaryota</taxon>
        <taxon>Discoba</taxon>
        <taxon>Euglenozoa</taxon>
        <taxon>Kinetoplastea</taxon>
        <taxon>Metakinetoplastina</taxon>
        <taxon>Trypanosomatida</taxon>
        <taxon>Trypanosomatidae</taxon>
        <taxon>Leishmaniinae</taxon>
        <taxon>Porcisia</taxon>
    </lineage>
</organism>
<evidence type="ECO:0000256" key="1">
    <source>
        <dbReference type="ARBA" id="ARBA00022723"/>
    </source>
</evidence>
<feature type="region of interest" description="Disordered" evidence="5">
    <location>
        <begin position="1461"/>
        <end position="1495"/>
    </location>
</feature>
<dbReference type="PANTHER" id="PTHR13832">
    <property type="entry name" value="PROTEIN PHOSPHATASE 2C"/>
    <property type="match status" value="1"/>
</dbReference>
<feature type="compositionally biased region" description="Polar residues" evidence="5">
    <location>
        <begin position="857"/>
        <end position="877"/>
    </location>
</feature>
<dbReference type="GO" id="GO:0046872">
    <property type="term" value="F:metal ion binding"/>
    <property type="evidence" value="ECO:0007669"/>
    <property type="project" value="UniProtKB-KW"/>
</dbReference>
<keyword evidence="1" id="KW-0479">Metal-binding</keyword>
<feature type="region of interest" description="Disordered" evidence="5">
    <location>
        <begin position="322"/>
        <end position="384"/>
    </location>
</feature>
<evidence type="ECO:0000313" key="8">
    <source>
        <dbReference type="Proteomes" id="UP000674318"/>
    </source>
</evidence>
<feature type="compositionally biased region" description="Polar residues" evidence="5">
    <location>
        <begin position="1461"/>
        <end position="1470"/>
    </location>
</feature>
<feature type="compositionally biased region" description="Polar residues" evidence="5">
    <location>
        <begin position="1692"/>
        <end position="1704"/>
    </location>
</feature>
<feature type="compositionally biased region" description="Polar residues" evidence="5">
    <location>
        <begin position="438"/>
        <end position="449"/>
    </location>
</feature>
<dbReference type="InterPro" id="IPR036457">
    <property type="entry name" value="PPM-type-like_dom_sf"/>
</dbReference>
<feature type="compositionally biased region" description="Low complexity" evidence="5">
    <location>
        <begin position="1666"/>
        <end position="1683"/>
    </location>
</feature>
<feature type="domain" description="PPM-type phosphatase" evidence="6">
    <location>
        <begin position="1881"/>
        <end position="2538"/>
    </location>
</feature>
<dbReference type="CDD" id="cd00143">
    <property type="entry name" value="PP2Cc"/>
    <property type="match status" value="1"/>
</dbReference>
<feature type="compositionally biased region" description="Basic and acidic residues" evidence="5">
    <location>
        <begin position="66"/>
        <end position="81"/>
    </location>
</feature>
<evidence type="ECO:0000313" key="7">
    <source>
        <dbReference type="EMBL" id="KAG5497594.1"/>
    </source>
</evidence>
<protein>
    <recommendedName>
        <fullName evidence="6">PPM-type phosphatase domain-containing protein</fullName>
    </recommendedName>
</protein>
<dbReference type="Proteomes" id="UP000674318">
    <property type="component" value="Unassembled WGS sequence"/>
</dbReference>
<feature type="region of interest" description="Disordered" evidence="5">
    <location>
        <begin position="207"/>
        <end position="239"/>
    </location>
</feature>
<name>A0A836HR92_9TRYP</name>
<dbReference type="Pfam" id="PF00481">
    <property type="entry name" value="PP2C"/>
    <property type="match status" value="1"/>
</dbReference>
<feature type="compositionally biased region" description="Polar residues" evidence="5">
    <location>
        <begin position="1379"/>
        <end position="1395"/>
    </location>
</feature>
<dbReference type="InterPro" id="IPR015655">
    <property type="entry name" value="PP2C"/>
</dbReference>
<dbReference type="InterPro" id="IPR000222">
    <property type="entry name" value="PP2C_BS"/>
</dbReference>
<feature type="region of interest" description="Disordered" evidence="5">
    <location>
        <begin position="1"/>
        <end position="182"/>
    </location>
</feature>
<comment type="similarity">
    <text evidence="4">Belongs to the PP2C family.</text>
</comment>
<feature type="region of interest" description="Disordered" evidence="5">
    <location>
        <begin position="2440"/>
        <end position="2470"/>
    </location>
</feature>
<feature type="compositionally biased region" description="Polar residues" evidence="5">
    <location>
        <begin position="1260"/>
        <end position="1272"/>
    </location>
</feature>
<feature type="compositionally biased region" description="Polar residues" evidence="5">
    <location>
        <begin position="222"/>
        <end position="233"/>
    </location>
</feature>
<dbReference type="RefSeq" id="XP_067755062.1">
    <property type="nucleotide sequence ID" value="XM_067899856.1"/>
</dbReference>
<feature type="region of interest" description="Disordered" evidence="5">
    <location>
        <begin position="678"/>
        <end position="709"/>
    </location>
</feature>
<dbReference type="Gene3D" id="3.60.40.10">
    <property type="entry name" value="PPM-type phosphatase domain"/>
    <property type="match status" value="2"/>
</dbReference>
<dbReference type="CDD" id="cd19757">
    <property type="entry name" value="Bbox1"/>
    <property type="match status" value="1"/>
</dbReference>
<gene>
    <name evidence="7" type="ORF">JKF63_03859</name>
</gene>
<feature type="compositionally biased region" description="Polar residues" evidence="5">
    <location>
        <begin position="2132"/>
        <end position="2142"/>
    </location>
</feature>
<feature type="region of interest" description="Disordered" evidence="5">
    <location>
        <begin position="857"/>
        <end position="881"/>
    </location>
</feature>
<feature type="region of interest" description="Disordered" evidence="5">
    <location>
        <begin position="1253"/>
        <end position="1321"/>
    </location>
</feature>
<dbReference type="InterPro" id="IPR001932">
    <property type="entry name" value="PPM-type_phosphatase-like_dom"/>
</dbReference>
<keyword evidence="2 4" id="KW-0378">Hydrolase</keyword>